<organism evidence="1 2">
    <name type="scientific">Streptomyces kaempferi</name>
    <dbReference type="NCBI Taxonomy" id="333725"/>
    <lineage>
        <taxon>Bacteria</taxon>
        <taxon>Bacillati</taxon>
        <taxon>Actinomycetota</taxon>
        <taxon>Actinomycetes</taxon>
        <taxon>Kitasatosporales</taxon>
        <taxon>Streptomycetaceae</taxon>
        <taxon>Streptomyces</taxon>
    </lineage>
</organism>
<evidence type="ECO:0000313" key="1">
    <source>
        <dbReference type="EMBL" id="MFD1308991.1"/>
    </source>
</evidence>
<comment type="caution">
    <text evidence="1">The sequence shown here is derived from an EMBL/GenBank/DDBJ whole genome shotgun (WGS) entry which is preliminary data.</text>
</comment>
<accession>A0ABW3XHI1</accession>
<name>A0ABW3XHI1_9ACTN</name>
<sequence>MTGPDDPAWRWEFRGEDFVYARLAEAQTTAEQMPSGVARDDELNRIDSLYLIANQHNIWMDARGRSSATCVTCGGSAGVPCTTMRGLARFWRTHPDYVPAWNQNIDDPACRSNIYKDYKKRTTIYQERKASLDAFYDRFDLEEAEGGERWRCKTCGAHGETWKPVPGAYDYPHAIGAAEHRHPTCPEGITT</sequence>
<dbReference type="RefSeq" id="WP_381328598.1">
    <property type="nucleotide sequence ID" value="NZ_JBHTMM010000033.1"/>
</dbReference>
<evidence type="ECO:0008006" key="3">
    <source>
        <dbReference type="Google" id="ProtNLM"/>
    </source>
</evidence>
<protein>
    <recommendedName>
        <fullName evidence="3">HNH endonuclease</fullName>
    </recommendedName>
</protein>
<keyword evidence="2" id="KW-1185">Reference proteome</keyword>
<proteinExistence type="predicted"/>
<evidence type="ECO:0000313" key="2">
    <source>
        <dbReference type="Proteomes" id="UP001597058"/>
    </source>
</evidence>
<gene>
    <name evidence="1" type="ORF">ACFQ5X_24440</name>
</gene>
<reference evidence="2" key="1">
    <citation type="journal article" date="2019" name="Int. J. Syst. Evol. Microbiol.">
        <title>The Global Catalogue of Microorganisms (GCM) 10K type strain sequencing project: providing services to taxonomists for standard genome sequencing and annotation.</title>
        <authorList>
            <consortium name="The Broad Institute Genomics Platform"/>
            <consortium name="The Broad Institute Genome Sequencing Center for Infectious Disease"/>
            <person name="Wu L."/>
            <person name="Ma J."/>
        </authorList>
    </citation>
    <scope>NUCLEOTIDE SEQUENCE [LARGE SCALE GENOMIC DNA]</scope>
    <source>
        <strain evidence="2">CGMCC 4.7020</strain>
    </source>
</reference>
<dbReference type="EMBL" id="JBHTMM010000033">
    <property type="protein sequence ID" value="MFD1308991.1"/>
    <property type="molecule type" value="Genomic_DNA"/>
</dbReference>
<dbReference type="Proteomes" id="UP001597058">
    <property type="component" value="Unassembled WGS sequence"/>
</dbReference>